<keyword evidence="2" id="KW-0732">Signal</keyword>
<name>A0ABQ4M074_9BACL</name>
<dbReference type="InterPro" id="IPR001119">
    <property type="entry name" value="SLH_dom"/>
</dbReference>
<dbReference type="PANTHER" id="PTHR43308">
    <property type="entry name" value="OUTER MEMBRANE PROTEIN ALPHA-RELATED"/>
    <property type="match status" value="1"/>
</dbReference>
<gene>
    <name evidence="4" type="ORF">J21TS3_37280</name>
</gene>
<protein>
    <recommendedName>
        <fullName evidence="3">SLH domain-containing protein</fullName>
    </recommendedName>
</protein>
<evidence type="ECO:0000313" key="5">
    <source>
        <dbReference type="Proteomes" id="UP000680638"/>
    </source>
</evidence>
<dbReference type="PROSITE" id="PS51272">
    <property type="entry name" value="SLH"/>
    <property type="match status" value="3"/>
</dbReference>
<evidence type="ECO:0000256" key="1">
    <source>
        <dbReference type="SAM" id="MobiDB-lite"/>
    </source>
</evidence>
<feature type="compositionally biased region" description="Pro residues" evidence="1">
    <location>
        <begin position="221"/>
        <end position="230"/>
    </location>
</feature>
<dbReference type="RefSeq" id="WP_212951463.1">
    <property type="nucleotide sequence ID" value="NZ_BORW01000023.1"/>
</dbReference>
<feature type="signal peptide" evidence="2">
    <location>
        <begin position="1"/>
        <end position="25"/>
    </location>
</feature>
<feature type="region of interest" description="Disordered" evidence="1">
    <location>
        <begin position="213"/>
        <end position="263"/>
    </location>
</feature>
<keyword evidence="5" id="KW-1185">Reference proteome</keyword>
<dbReference type="InterPro" id="IPR028059">
    <property type="entry name" value="SWM_rpt"/>
</dbReference>
<feature type="domain" description="SLH" evidence="3">
    <location>
        <begin position="25"/>
        <end position="85"/>
    </location>
</feature>
<evidence type="ECO:0000256" key="2">
    <source>
        <dbReference type="SAM" id="SignalP"/>
    </source>
</evidence>
<feature type="domain" description="SLH" evidence="3">
    <location>
        <begin position="87"/>
        <end position="150"/>
    </location>
</feature>
<dbReference type="Gene3D" id="1.20.1270.90">
    <property type="entry name" value="AF1782-like"/>
    <property type="match status" value="1"/>
</dbReference>
<sequence>MKKTFIFKVMTTAALLSAAALPVTAAPAEFTDISGSYAKDAILELAAKGIVNGKGDGKFNPTEAIQRQDFAILLAKTLKLETASGPANATFSDVPASNYAYNFVEAAVKAGIIKGMGDGKFGTGQNLTRQDMAVLFMRALESMGYVETAGKGWSLQFSDRDQIAGYAKDSVAAAVELRLLQGDANGAFNPTGSADRQAVAAVASRLLKAQEQIKNNGTTPSQPPEKPPVKQPENQKPSPTPTNPGSSGGGSDSGPSTPIQPDTAAPTVTLVSASPVQIGQNVIAKSSEAGSIYLVPFGQNPTSRELLDSLVSVNMASKASAAANTETAVPTSALFEGEYKLYAVDPAGNVSAPSAKILLQSHALGMPAISFAKGDTLVLAYDEELDSNRVPSAADFHIYAKEGSSSFKRAVKSVAVAGKTVQIITDSPLRMGDVYEVSYHPQSPDASIRSTSGKLAATFDHVQAAFASDKQLFGNLIAEAQALYDHAKENVGETTGKYPEIAVEHLNEELAHAKEVNANPEADAETIANAYNSLQTTVIELNNAQVRPLALKLAADGFVLNGTDTGVYIGASSDPEYYNKRNIKKLIQITRGESENLDYVHSYDPEQGVFKLIKNDETVGFIAIESSDPANIAVEKDASGNAGLIVKPKSQPDNASLVFKLYENGTVTSIVSLPIRFDQEAPTVTGATYGDGKISLSLSEPVWWQYNGIYPQIGIKYAPDGVITDSLPDLKFEDDYLYGVSNGDTAFAIILKPSFMENQLKSGGKFRIALSSFTDFANNAKDRVVEVDVP</sequence>
<reference evidence="4 5" key="1">
    <citation type="submission" date="2021-03" db="EMBL/GenBank/DDBJ databases">
        <title>Antimicrobial resistance genes in bacteria isolated from Japanese honey, and their potential for conferring macrolide and lincosamide resistance in the American foulbrood pathogen Paenibacillus larvae.</title>
        <authorList>
            <person name="Okamoto M."/>
            <person name="Kumagai M."/>
            <person name="Kanamori H."/>
            <person name="Takamatsu D."/>
        </authorList>
    </citation>
    <scope>NUCLEOTIDE SEQUENCE [LARGE SCALE GENOMIC DNA]</scope>
    <source>
        <strain evidence="4 5">J21TS3</strain>
    </source>
</reference>
<organism evidence="4 5">
    <name type="scientific">Paenibacillus cookii</name>
    <dbReference type="NCBI Taxonomy" id="157839"/>
    <lineage>
        <taxon>Bacteria</taxon>
        <taxon>Bacillati</taxon>
        <taxon>Bacillota</taxon>
        <taxon>Bacilli</taxon>
        <taxon>Bacillales</taxon>
        <taxon>Paenibacillaceae</taxon>
        <taxon>Paenibacillus</taxon>
    </lineage>
</organism>
<dbReference type="EMBL" id="BORW01000023">
    <property type="protein sequence ID" value="GIO68907.1"/>
    <property type="molecule type" value="Genomic_DNA"/>
</dbReference>
<feature type="domain" description="SLH" evidence="3">
    <location>
        <begin position="154"/>
        <end position="217"/>
    </location>
</feature>
<dbReference type="Pfam" id="PF13753">
    <property type="entry name" value="SWM_repeat"/>
    <property type="match status" value="1"/>
</dbReference>
<proteinExistence type="predicted"/>
<evidence type="ECO:0000313" key="4">
    <source>
        <dbReference type="EMBL" id="GIO68907.1"/>
    </source>
</evidence>
<dbReference type="Pfam" id="PF00395">
    <property type="entry name" value="SLH"/>
    <property type="match status" value="3"/>
</dbReference>
<accession>A0ABQ4M074</accession>
<feature type="chain" id="PRO_5045669667" description="SLH domain-containing protein" evidence="2">
    <location>
        <begin position="26"/>
        <end position="790"/>
    </location>
</feature>
<dbReference type="Proteomes" id="UP000680638">
    <property type="component" value="Unassembled WGS sequence"/>
</dbReference>
<evidence type="ECO:0000259" key="3">
    <source>
        <dbReference type="PROSITE" id="PS51272"/>
    </source>
</evidence>
<dbReference type="InterPro" id="IPR051465">
    <property type="entry name" value="Cell_Envelope_Struct_Comp"/>
</dbReference>
<comment type="caution">
    <text evidence="4">The sequence shown here is derived from an EMBL/GenBank/DDBJ whole genome shotgun (WGS) entry which is preliminary data.</text>
</comment>